<proteinExistence type="inferred from homology"/>
<dbReference type="AlphaFoldDB" id="A0AAW1CMI2"/>
<dbReference type="Pfam" id="PF03932">
    <property type="entry name" value="CutC"/>
    <property type="match status" value="1"/>
</dbReference>
<organism evidence="3 4">
    <name type="scientific">Rhynocoris fuscipes</name>
    <dbReference type="NCBI Taxonomy" id="488301"/>
    <lineage>
        <taxon>Eukaryota</taxon>
        <taxon>Metazoa</taxon>
        <taxon>Ecdysozoa</taxon>
        <taxon>Arthropoda</taxon>
        <taxon>Hexapoda</taxon>
        <taxon>Insecta</taxon>
        <taxon>Pterygota</taxon>
        <taxon>Neoptera</taxon>
        <taxon>Paraneoptera</taxon>
        <taxon>Hemiptera</taxon>
        <taxon>Heteroptera</taxon>
        <taxon>Panheteroptera</taxon>
        <taxon>Cimicomorpha</taxon>
        <taxon>Reduviidae</taxon>
        <taxon>Harpactorinae</taxon>
        <taxon>Harpactorini</taxon>
        <taxon>Rhynocoris</taxon>
    </lineage>
</organism>
<dbReference type="InterPro" id="IPR036822">
    <property type="entry name" value="CutC-like_dom_sf"/>
</dbReference>
<dbReference type="PANTHER" id="PTHR12598">
    <property type="entry name" value="COPPER HOMEOSTASIS PROTEIN CUTC"/>
    <property type="match status" value="1"/>
</dbReference>
<evidence type="ECO:0000313" key="3">
    <source>
        <dbReference type="EMBL" id="KAK9497454.1"/>
    </source>
</evidence>
<dbReference type="HAMAP" id="MF_00795">
    <property type="entry name" value="CutC"/>
    <property type="match status" value="1"/>
</dbReference>
<accession>A0AAW1CMI2</accession>
<dbReference type="GO" id="GO:0005507">
    <property type="term" value="F:copper ion binding"/>
    <property type="evidence" value="ECO:0007669"/>
    <property type="project" value="TreeGrafter"/>
</dbReference>
<dbReference type="InterPro" id="IPR005627">
    <property type="entry name" value="CutC-like"/>
</dbReference>
<dbReference type="PANTHER" id="PTHR12598:SF0">
    <property type="entry name" value="COPPER HOMEOSTASIS PROTEIN CUTC HOMOLOG"/>
    <property type="match status" value="1"/>
</dbReference>
<evidence type="ECO:0000313" key="4">
    <source>
        <dbReference type="Proteomes" id="UP001461498"/>
    </source>
</evidence>
<dbReference type="Proteomes" id="UP001461498">
    <property type="component" value="Unassembled WGS sequence"/>
</dbReference>
<reference evidence="3 4" key="1">
    <citation type="submission" date="2022-12" db="EMBL/GenBank/DDBJ databases">
        <title>Chromosome-level genome assembly of true bugs.</title>
        <authorList>
            <person name="Ma L."/>
            <person name="Li H."/>
        </authorList>
    </citation>
    <scope>NUCLEOTIDE SEQUENCE [LARGE SCALE GENOMIC DNA]</scope>
    <source>
        <strain evidence="3">Lab_2022b</strain>
    </source>
</reference>
<sequence length="229" mass="25503">MEVAIDNIESAINAFNGGCIRIELCSSLNEGGLTPSVGFLRKCKKLLNIPIFVMIRCRGGDFVYSDHEIEIMADDLKILKENGADGFVFGILNNDKTVNFEKCLKLIQLAEPKPCTFHRAFDEIENYENSLEICIKLGFKRILTSGLKSNALDGIKIIKSLINQANGRIIIMPGAGININNINEILEKSKAKEFHGSAKENLLIHGHGRNITNEKFVAHMVEVYKKIVL</sequence>
<dbReference type="FunFam" id="3.20.20.380:FF:000001">
    <property type="entry name" value="Copper homeostasis protein CutC"/>
    <property type="match status" value="1"/>
</dbReference>
<dbReference type="EMBL" id="JAPXFL010000014">
    <property type="protein sequence ID" value="KAK9497454.1"/>
    <property type="molecule type" value="Genomic_DNA"/>
</dbReference>
<evidence type="ECO:0000256" key="2">
    <source>
        <dbReference type="ARBA" id="ARBA00019014"/>
    </source>
</evidence>
<keyword evidence="4" id="KW-1185">Reference proteome</keyword>
<comment type="similarity">
    <text evidence="1">Belongs to the CutC family.</text>
</comment>
<dbReference type="Gene3D" id="3.20.20.380">
    <property type="entry name" value="Copper homeostasis (CutC) domain"/>
    <property type="match status" value="1"/>
</dbReference>
<evidence type="ECO:0000256" key="1">
    <source>
        <dbReference type="ARBA" id="ARBA00007768"/>
    </source>
</evidence>
<comment type="caution">
    <text evidence="3">The sequence shown here is derived from an EMBL/GenBank/DDBJ whole genome shotgun (WGS) entry which is preliminary data.</text>
</comment>
<gene>
    <name evidence="3" type="ORF">O3M35_004163</name>
</gene>
<name>A0AAW1CMI2_9HEMI</name>
<dbReference type="SUPFAM" id="SSF110395">
    <property type="entry name" value="CutC-like"/>
    <property type="match status" value="1"/>
</dbReference>
<protein>
    <recommendedName>
        <fullName evidence="2">Copper homeostasis protein cutC homolog</fullName>
    </recommendedName>
</protein>